<evidence type="ECO:0000256" key="1">
    <source>
        <dbReference type="SAM" id="MobiDB-lite"/>
    </source>
</evidence>
<dbReference type="CDD" id="cd04791">
    <property type="entry name" value="LanC_SerThrkinase"/>
    <property type="match status" value="1"/>
</dbReference>
<organism evidence="3 4">
    <name type="scientific">Rhodococcoides yunnanense</name>
    <dbReference type="NCBI Taxonomy" id="278209"/>
    <lineage>
        <taxon>Bacteria</taxon>
        <taxon>Bacillati</taxon>
        <taxon>Actinomycetota</taxon>
        <taxon>Actinomycetes</taxon>
        <taxon>Mycobacteriales</taxon>
        <taxon>Nocardiaceae</taxon>
        <taxon>Rhodococcoides</taxon>
    </lineage>
</organism>
<dbReference type="SMART" id="SM01260">
    <property type="entry name" value="LANC_like"/>
    <property type="match status" value="1"/>
</dbReference>
<dbReference type="PROSITE" id="PS50011">
    <property type="entry name" value="PROTEIN_KINASE_DOM"/>
    <property type="match status" value="1"/>
</dbReference>
<dbReference type="InterPro" id="IPR007822">
    <property type="entry name" value="LANC-like"/>
</dbReference>
<dbReference type="InterPro" id="IPR052396">
    <property type="entry name" value="Meiotic_Drive_Suppr_Kinase"/>
</dbReference>
<dbReference type="PANTHER" id="PTHR37171">
    <property type="entry name" value="SERINE/THREONINE-PROTEIN KINASE YRZF-RELATED"/>
    <property type="match status" value="1"/>
</dbReference>
<evidence type="ECO:0000313" key="4">
    <source>
        <dbReference type="Proteomes" id="UP001185755"/>
    </source>
</evidence>
<dbReference type="Gene3D" id="1.10.510.10">
    <property type="entry name" value="Transferase(Phosphotransferase) domain 1"/>
    <property type="match status" value="1"/>
</dbReference>
<keyword evidence="4" id="KW-1185">Reference proteome</keyword>
<dbReference type="InterPro" id="IPR012341">
    <property type="entry name" value="6hp_glycosidase-like_sf"/>
</dbReference>
<dbReference type="Pfam" id="PF01636">
    <property type="entry name" value="APH"/>
    <property type="match status" value="1"/>
</dbReference>
<dbReference type="Proteomes" id="UP001185755">
    <property type="component" value="Unassembled WGS sequence"/>
</dbReference>
<dbReference type="InterPro" id="IPR002575">
    <property type="entry name" value="Aminoglycoside_PTrfase"/>
</dbReference>
<dbReference type="SUPFAM" id="SSF56112">
    <property type="entry name" value="Protein kinase-like (PK-like)"/>
    <property type="match status" value="1"/>
</dbReference>
<proteinExistence type="predicted"/>
<protein>
    <recommendedName>
        <fullName evidence="2">Protein kinase domain-containing protein</fullName>
    </recommendedName>
</protein>
<gene>
    <name evidence="3" type="ORF">R3P96_05240</name>
</gene>
<dbReference type="InterPro" id="IPR000719">
    <property type="entry name" value="Prot_kinase_dom"/>
</dbReference>
<evidence type="ECO:0000313" key="3">
    <source>
        <dbReference type="EMBL" id="MDV6260738.1"/>
    </source>
</evidence>
<reference evidence="3 4" key="1">
    <citation type="submission" date="2023-10" db="EMBL/GenBank/DDBJ databases">
        <title>Development of a sustainable strategy for remediation of hydrocarbon-contaminated territories based on the waste exchange concept.</title>
        <authorList>
            <person name="Krivoruchko A."/>
        </authorList>
    </citation>
    <scope>NUCLEOTIDE SEQUENCE [LARGE SCALE GENOMIC DNA]</scope>
    <source>
        <strain evidence="3 4">IEGM 1323</strain>
    </source>
</reference>
<feature type="region of interest" description="Disordered" evidence="1">
    <location>
        <begin position="37"/>
        <end position="63"/>
    </location>
</feature>
<name>A0ABU4B9C6_9NOCA</name>
<feature type="domain" description="Protein kinase" evidence="2">
    <location>
        <begin position="224"/>
        <end position="524"/>
    </location>
</feature>
<dbReference type="InterPro" id="IPR057929">
    <property type="entry name" value="RamC_N"/>
</dbReference>
<evidence type="ECO:0000259" key="2">
    <source>
        <dbReference type="PROSITE" id="PS50011"/>
    </source>
</evidence>
<dbReference type="RefSeq" id="WP_317563485.1">
    <property type="nucleotide sequence ID" value="NZ_JAWLJX010000001.1"/>
</dbReference>
<dbReference type="InterPro" id="IPR011009">
    <property type="entry name" value="Kinase-like_dom_sf"/>
</dbReference>
<dbReference type="Pfam" id="PF25816">
    <property type="entry name" value="RamC_N"/>
    <property type="match status" value="1"/>
</dbReference>
<accession>A0ABU4B9C6</accession>
<dbReference type="Gene3D" id="1.50.10.10">
    <property type="match status" value="1"/>
</dbReference>
<dbReference type="PANTHER" id="PTHR37171:SF1">
    <property type="entry name" value="SERINE_THREONINE-PROTEIN KINASE YRZF-RELATED"/>
    <property type="match status" value="1"/>
</dbReference>
<dbReference type="EMBL" id="JAWLJX010000001">
    <property type="protein sequence ID" value="MDV6260738.1"/>
    <property type="molecule type" value="Genomic_DNA"/>
</dbReference>
<dbReference type="InterPro" id="IPR058053">
    <property type="entry name" value="RamC_C"/>
</dbReference>
<sequence length="802" mass="83962">MGVDWGFFALGHEHFFAPPWTEDSPWLRGLLPDPTVPPQWTSSDSGPWRSHRPQSQSTMRPLPHSGWKVHISAHPDHAARSVEDTARVCVDHGVEFKHLRSSGLVHALQMKFAPTAHSGKVVVCYPEPDALEDLCLALVDALDGIEGPDIVGEPRIGTSTVHLRFGAFVGEWLATGDGVVPAVRRGGELEHDRRGSASESPPHPFADAVAAEHRRTLTAATLPLRDARLIHRTNAGGVYRGTWDDGRAVVVKEARHGAGLDLDGIASPIRLAQEHTALQRLSGRGVAPEPIWYGSIGPSDFLVMQDVGVGTLVHHEARRHPAVIPGIDVEASGYVAWIDDVLAAVRRALDIVHAAGVAHGDVHPANVVMQEDGSATLIDFESSAIDGISCSRGIAAAGYSNGGPPTPRGDLAAVANIADALVHPAAANATSTVVRADMLAAARADLELAPHVDRLPAPTTGALVDGICRTATLDASDSLFPVDHRRFHVLGAGLSLLWGTAGVLVELQRCGADRAFLDAGVEWLAKAAHAVPQLASGFGDGGHGIAWALCELGNTSAAERVLARLDDGRPEPSGPWWRNGSSGIALAYAHIARATGREDLRDRALKLTESLPTSGNRPVDHIPGIGFGGAGVACAADTLGRLLDGDTGAVSAVSLDWDLRSCEQRVSGLYGRQDSVLLPYLGRGSGGVAVAARMCGIEMDADTVAGLSAAAATPIVAFGGLYEGRAGLAVAAHAISTGEHPYLPELTRRLCWSVGNVDGNTMFKGDQNARYTTDLATGAAGALIALAHDPVAAFASSCGFST</sequence>
<comment type="caution">
    <text evidence="3">The sequence shown here is derived from an EMBL/GenBank/DDBJ whole genome shotgun (WGS) entry which is preliminary data.</text>
</comment>